<keyword evidence="2" id="KW-1185">Reference proteome</keyword>
<dbReference type="InterPro" id="IPR008949">
    <property type="entry name" value="Isoprenoid_synthase_dom_sf"/>
</dbReference>
<dbReference type="EMBL" id="JARJLG010000139">
    <property type="protein sequence ID" value="KAJ7738056.1"/>
    <property type="molecule type" value="Genomic_DNA"/>
</dbReference>
<proteinExistence type="predicted"/>
<dbReference type="Gene3D" id="1.10.600.10">
    <property type="entry name" value="Farnesyl Diphosphate Synthase"/>
    <property type="match status" value="1"/>
</dbReference>
<evidence type="ECO:0000313" key="2">
    <source>
        <dbReference type="Proteomes" id="UP001215280"/>
    </source>
</evidence>
<reference evidence="1" key="1">
    <citation type="submission" date="2023-03" db="EMBL/GenBank/DDBJ databases">
        <title>Massive genome expansion in bonnet fungi (Mycena s.s.) driven by repeated elements and novel gene families across ecological guilds.</title>
        <authorList>
            <consortium name="Lawrence Berkeley National Laboratory"/>
            <person name="Harder C.B."/>
            <person name="Miyauchi S."/>
            <person name="Viragh M."/>
            <person name="Kuo A."/>
            <person name="Thoen E."/>
            <person name="Andreopoulos B."/>
            <person name="Lu D."/>
            <person name="Skrede I."/>
            <person name="Drula E."/>
            <person name="Henrissat B."/>
            <person name="Morin E."/>
            <person name="Kohler A."/>
            <person name="Barry K."/>
            <person name="LaButti K."/>
            <person name="Morin E."/>
            <person name="Salamov A."/>
            <person name="Lipzen A."/>
            <person name="Mereny Z."/>
            <person name="Hegedus B."/>
            <person name="Baldrian P."/>
            <person name="Stursova M."/>
            <person name="Weitz H."/>
            <person name="Taylor A."/>
            <person name="Grigoriev I.V."/>
            <person name="Nagy L.G."/>
            <person name="Martin F."/>
            <person name="Kauserud H."/>
        </authorList>
    </citation>
    <scope>NUCLEOTIDE SEQUENCE</scope>
    <source>
        <strain evidence="1">CBHHK188m</strain>
    </source>
</reference>
<dbReference type="AlphaFoldDB" id="A0AAD7MY28"/>
<name>A0AAD7MY28_9AGAR</name>
<protein>
    <submittedName>
        <fullName evidence="1">Uncharacterized protein</fullName>
    </submittedName>
</protein>
<dbReference type="Proteomes" id="UP001215280">
    <property type="component" value="Unassembled WGS sequence"/>
</dbReference>
<accession>A0AAD7MY28</accession>
<sequence length="66" mass="7065">MDLDIPGDLSNGPSVVGGVEAAGHLVAWHNDICSFNNVEQSHGDAQNLVYSRAATVIRLLLEWSFG</sequence>
<organism evidence="1 2">
    <name type="scientific">Mycena maculata</name>
    <dbReference type="NCBI Taxonomy" id="230809"/>
    <lineage>
        <taxon>Eukaryota</taxon>
        <taxon>Fungi</taxon>
        <taxon>Dikarya</taxon>
        <taxon>Basidiomycota</taxon>
        <taxon>Agaricomycotina</taxon>
        <taxon>Agaricomycetes</taxon>
        <taxon>Agaricomycetidae</taxon>
        <taxon>Agaricales</taxon>
        <taxon>Marasmiineae</taxon>
        <taxon>Mycenaceae</taxon>
        <taxon>Mycena</taxon>
    </lineage>
</organism>
<evidence type="ECO:0000313" key="1">
    <source>
        <dbReference type="EMBL" id="KAJ7738056.1"/>
    </source>
</evidence>
<gene>
    <name evidence="1" type="ORF">DFH07DRAFT_966218</name>
</gene>
<comment type="caution">
    <text evidence="1">The sequence shown here is derived from an EMBL/GenBank/DDBJ whole genome shotgun (WGS) entry which is preliminary data.</text>
</comment>